<comment type="caution">
    <text evidence="2">The sequence shown here is derived from an EMBL/GenBank/DDBJ whole genome shotgun (WGS) entry which is preliminary data.</text>
</comment>
<feature type="domain" description="Pyridoxamine 5'-phosphate oxidase N-terminal" evidence="1">
    <location>
        <begin position="41"/>
        <end position="167"/>
    </location>
</feature>
<dbReference type="OrthoDB" id="9790331at2"/>
<reference evidence="2 3" key="1">
    <citation type="submission" date="2019-08" db="EMBL/GenBank/DDBJ databases">
        <title>Actinomadura sp. nov. CYP1-5 isolated from mountain soil.</title>
        <authorList>
            <person name="Songsumanus A."/>
            <person name="Kuncharoen N."/>
            <person name="Kudo T."/>
            <person name="Yuki M."/>
            <person name="Igarashi Y."/>
            <person name="Tanasupawat S."/>
        </authorList>
    </citation>
    <scope>NUCLEOTIDE SEQUENCE [LARGE SCALE GENOMIC DNA]</scope>
    <source>
        <strain evidence="2 3">GKU157</strain>
    </source>
</reference>
<sequence>MTTEYSVCPGTDGERALQRRLETTERAIRFYDKQMLDHLNSHMQAFVRRQEMFFVATADRRGECDSSFRAGPPGVLFVADERTVLYPEYRGNGVFASLGNIEENPHVGIVIIDFERSRIGLHINGGAEILESAAARAMWPDLPVEQSPGQRAQVWVKVSVEEAYIHCAKHIPHMRKVSREEARSWGTGDFRRKGGDFFHAAQERAKSD</sequence>
<dbReference type="AlphaFoldDB" id="A0A5D0UK71"/>
<dbReference type="InterPro" id="IPR012349">
    <property type="entry name" value="Split_barrel_FMN-bd"/>
</dbReference>
<proteinExistence type="predicted"/>
<dbReference type="Pfam" id="PF01243">
    <property type="entry name" value="PNPOx_N"/>
    <property type="match status" value="1"/>
</dbReference>
<evidence type="ECO:0000313" key="2">
    <source>
        <dbReference type="EMBL" id="TYC18921.1"/>
    </source>
</evidence>
<evidence type="ECO:0000259" key="1">
    <source>
        <dbReference type="Pfam" id="PF01243"/>
    </source>
</evidence>
<dbReference type="PANTHER" id="PTHR42815:SF2">
    <property type="entry name" value="FAD-BINDING, PUTATIVE (AFU_ORTHOLOGUE AFUA_6G07600)-RELATED"/>
    <property type="match status" value="1"/>
</dbReference>
<dbReference type="SUPFAM" id="SSF50475">
    <property type="entry name" value="FMN-binding split barrel"/>
    <property type="match status" value="1"/>
</dbReference>
<dbReference type="Proteomes" id="UP000322634">
    <property type="component" value="Unassembled WGS sequence"/>
</dbReference>
<dbReference type="EMBL" id="VSFF01000001">
    <property type="protein sequence ID" value="TYC18921.1"/>
    <property type="molecule type" value="Genomic_DNA"/>
</dbReference>
<accession>A0A5D0UK71</accession>
<dbReference type="InterPro" id="IPR011576">
    <property type="entry name" value="Pyridox_Oxase_N"/>
</dbReference>
<protein>
    <submittedName>
        <fullName evidence="2">Pyridoxamine 5-phosphate oxidase</fullName>
    </submittedName>
</protein>
<keyword evidence="3" id="KW-1185">Reference proteome</keyword>
<organism evidence="2 3">
    <name type="scientific">Actinomadura syzygii</name>
    <dbReference type="NCBI Taxonomy" id="1427538"/>
    <lineage>
        <taxon>Bacteria</taxon>
        <taxon>Bacillati</taxon>
        <taxon>Actinomycetota</taxon>
        <taxon>Actinomycetes</taxon>
        <taxon>Streptosporangiales</taxon>
        <taxon>Thermomonosporaceae</taxon>
        <taxon>Actinomadura</taxon>
    </lineage>
</organism>
<dbReference type="PANTHER" id="PTHR42815">
    <property type="entry name" value="FAD-BINDING, PUTATIVE (AFU_ORTHOLOGUE AFUA_6G07600)-RELATED"/>
    <property type="match status" value="1"/>
</dbReference>
<gene>
    <name evidence="2" type="ORF">FXF65_04130</name>
</gene>
<dbReference type="Gene3D" id="2.30.110.10">
    <property type="entry name" value="Electron Transport, Fmn-binding Protein, Chain A"/>
    <property type="match status" value="1"/>
</dbReference>
<name>A0A5D0UK71_9ACTN</name>
<evidence type="ECO:0000313" key="3">
    <source>
        <dbReference type="Proteomes" id="UP000322634"/>
    </source>
</evidence>